<dbReference type="AlphaFoldDB" id="A0A0F9WZE6"/>
<dbReference type="EMBL" id="LAZR01000100">
    <property type="protein sequence ID" value="KKN91836.1"/>
    <property type="molecule type" value="Genomic_DNA"/>
</dbReference>
<evidence type="ECO:0000256" key="1">
    <source>
        <dbReference type="SAM" id="Phobius"/>
    </source>
</evidence>
<comment type="caution">
    <text evidence="2">The sequence shown here is derived from an EMBL/GenBank/DDBJ whole genome shotgun (WGS) entry which is preliminary data.</text>
</comment>
<protein>
    <submittedName>
        <fullName evidence="2">Uncharacterized protein</fullName>
    </submittedName>
</protein>
<keyword evidence="1" id="KW-0812">Transmembrane</keyword>
<reference evidence="2" key="1">
    <citation type="journal article" date="2015" name="Nature">
        <title>Complex archaea that bridge the gap between prokaryotes and eukaryotes.</title>
        <authorList>
            <person name="Spang A."/>
            <person name="Saw J.H."/>
            <person name="Jorgensen S.L."/>
            <person name="Zaremba-Niedzwiedzka K."/>
            <person name="Martijn J."/>
            <person name="Lind A.E."/>
            <person name="van Eijk R."/>
            <person name="Schleper C."/>
            <person name="Guy L."/>
            <person name="Ettema T.J."/>
        </authorList>
    </citation>
    <scope>NUCLEOTIDE SEQUENCE</scope>
</reference>
<evidence type="ECO:0000313" key="2">
    <source>
        <dbReference type="EMBL" id="KKN91836.1"/>
    </source>
</evidence>
<keyword evidence="1" id="KW-1133">Transmembrane helix</keyword>
<keyword evidence="1" id="KW-0472">Membrane</keyword>
<accession>A0A0F9WZE6</accession>
<sequence length="65" mass="7178">MKPLNILGLTFFFAGSLAIVGFGLYKFFDDSTIPIVVRLGIVAIILGVIIILISLIKERLKEKDL</sequence>
<proteinExistence type="predicted"/>
<feature type="transmembrane region" description="Helical" evidence="1">
    <location>
        <begin position="35"/>
        <end position="56"/>
    </location>
</feature>
<name>A0A0F9WZE6_9ZZZZ</name>
<feature type="transmembrane region" description="Helical" evidence="1">
    <location>
        <begin position="6"/>
        <end position="28"/>
    </location>
</feature>
<organism evidence="2">
    <name type="scientific">marine sediment metagenome</name>
    <dbReference type="NCBI Taxonomy" id="412755"/>
    <lineage>
        <taxon>unclassified sequences</taxon>
        <taxon>metagenomes</taxon>
        <taxon>ecological metagenomes</taxon>
    </lineage>
</organism>
<gene>
    <name evidence="2" type="ORF">LCGC14_0215120</name>
</gene>